<dbReference type="AlphaFoldDB" id="A0A1F7KFN4"/>
<sequence length="153" mass="16869">MNQKKLIILSVIFVILLIVGVGWLVAKKGGTKEEVGESTLPVGQRYEKVEPGIEVTVERVKDGRRVDFQVSQIPAKYETIEYEFSYKTGSGGLQGGIGSPSVIKKGAYQKEILLGTCSAGGACTYDEGVEKIKFTIFFNTGSQKRYFEKEFTI</sequence>
<evidence type="ECO:0000256" key="1">
    <source>
        <dbReference type="SAM" id="Phobius"/>
    </source>
</evidence>
<comment type="caution">
    <text evidence="2">The sequence shown here is derived from an EMBL/GenBank/DDBJ whole genome shotgun (WGS) entry which is preliminary data.</text>
</comment>
<keyword evidence="1" id="KW-1133">Transmembrane helix</keyword>
<keyword evidence="1" id="KW-0812">Transmembrane</keyword>
<keyword evidence="1" id="KW-0472">Membrane</keyword>
<organism evidence="2 3">
    <name type="scientific">Candidatus Roizmanbacteria bacterium RIFOXYA1_FULL_41_12</name>
    <dbReference type="NCBI Taxonomy" id="1802082"/>
    <lineage>
        <taxon>Bacteria</taxon>
        <taxon>Candidatus Roizmaniibacteriota</taxon>
    </lineage>
</organism>
<dbReference type="Proteomes" id="UP000178450">
    <property type="component" value="Unassembled WGS sequence"/>
</dbReference>
<feature type="transmembrane region" description="Helical" evidence="1">
    <location>
        <begin position="6"/>
        <end position="26"/>
    </location>
</feature>
<evidence type="ECO:0000313" key="2">
    <source>
        <dbReference type="EMBL" id="OGK66638.1"/>
    </source>
</evidence>
<evidence type="ECO:0000313" key="3">
    <source>
        <dbReference type="Proteomes" id="UP000178450"/>
    </source>
</evidence>
<dbReference type="EMBL" id="MGBG01000005">
    <property type="protein sequence ID" value="OGK66638.1"/>
    <property type="molecule type" value="Genomic_DNA"/>
</dbReference>
<reference evidence="2 3" key="1">
    <citation type="journal article" date="2016" name="Nat. Commun.">
        <title>Thousands of microbial genomes shed light on interconnected biogeochemical processes in an aquifer system.</title>
        <authorList>
            <person name="Anantharaman K."/>
            <person name="Brown C.T."/>
            <person name="Hug L.A."/>
            <person name="Sharon I."/>
            <person name="Castelle C.J."/>
            <person name="Probst A.J."/>
            <person name="Thomas B.C."/>
            <person name="Singh A."/>
            <person name="Wilkins M.J."/>
            <person name="Karaoz U."/>
            <person name="Brodie E.L."/>
            <person name="Williams K.H."/>
            <person name="Hubbard S.S."/>
            <person name="Banfield J.F."/>
        </authorList>
    </citation>
    <scope>NUCLEOTIDE SEQUENCE [LARGE SCALE GENOMIC DNA]</scope>
</reference>
<protein>
    <submittedName>
        <fullName evidence="2">Uncharacterized protein</fullName>
    </submittedName>
</protein>
<gene>
    <name evidence="2" type="ORF">A2209_00090</name>
</gene>
<proteinExistence type="predicted"/>
<accession>A0A1F7KFN4</accession>
<name>A0A1F7KFN4_9BACT</name>